<dbReference type="PANTHER" id="PTHR15615:SF108">
    <property type="entry name" value="PROTEIN CNPPD1"/>
    <property type="match status" value="1"/>
</dbReference>
<accession>A0A1Y1YTD4</accession>
<dbReference type="SUPFAM" id="SSF47954">
    <property type="entry name" value="Cyclin-like"/>
    <property type="match status" value="1"/>
</dbReference>
<dbReference type="Gene3D" id="1.10.472.10">
    <property type="entry name" value="Cyclin-like"/>
    <property type="match status" value="1"/>
</dbReference>
<dbReference type="InterPro" id="IPR036915">
    <property type="entry name" value="Cyclin-like_sf"/>
</dbReference>
<evidence type="ECO:0000313" key="2">
    <source>
        <dbReference type="EMBL" id="ORY01084.1"/>
    </source>
</evidence>
<gene>
    <name evidence="2" type="ORF">K493DRAFT_312573</name>
</gene>
<dbReference type="OrthoDB" id="10250320at2759"/>
<dbReference type="InParanoid" id="A0A1Y1YTD4"/>
<dbReference type="GO" id="GO:0016538">
    <property type="term" value="F:cyclin-dependent protein serine/threonine kinase regulator activity"/>
    <property type="evidence" value="ECO:0007669"/>
    <property type="project" value="TreeGrafter"/>
</dbReference>
<name>A0A1Y1YTD4_9FUNG</name>
<dbReference type="GO" id="GO:0000307">
    <property type="term" value="C:cyclin-dependent protein kinase holoenzyme complex"/>
    <property type="evidence" value="ECO:0007669"/>
    <property type="project" value="TreeGrafter"/>
</dbReference>
<dbReference type="GO" id="GO:0005634">
    <property type="term" value="C:nucleus"/>
    <property type="evidence" value="ECO:0007669"/>
    <property type="project" value="TreeGrafter"/>
</dbReference>
<dbReference type="PANTHER" id="PTHR15615">
    <property type="match status" value="1"/>
</dbReference>
<proteinExistence type="predicted"/>
<dbReference type="InterPro" id="IPR006671">
    <property type="entry name" value="Cyclin_N"/>
</dbReference>
<sequence length="118" mass="13366">MDFIQQTTFGAKISAEILIASLVYMERLKKALPSGALGEYGTSHRIFLASLLIASKFLDDKPLTTAKLVEVIGSRWSTKEINRMERAFLNFLKFQLWVDLEELTAYVSRHNIDLTIVG</sequence>
<dbReference type="GO" id="GO:0019901">
    <property type="term" value="F:protein kinase binding"/>
    <property type="evidence" value="ECO:0007669"/>
    <property type="project" value="InterPro"/>
</dbReference>
<evidence type="ECO:0000313" key="3">
    <source>
        <dbReference type="Proteomes" id="UP000193498"/>
    </source>
</evidence>
<dbReference type="CDD" id="cd20557">
    <property type="entry name" value="CYCLIN_ScPCL1-like"/>
    <property type="match status" value="1"/>
</dbReference>
<dbReference type="Pfam" id="PF00134">
    <property type="entry name" value="Cyclin_N"/>
    <property type="match status" value="1"/>
</dbReference>
<organism evidence="2 3">
    <name type="scientific">Basidiobolus meristosporus CBS 931.73</name>
    <dbReference type="NCBI Taxonomy" id="1314790"/>
    <lineage>
        <taxon>Eukaryota</taxon>
        <taxon>Fungi</taxon>
        <taxon>Fungi incertae sedis</taxon>
        <taxon>Zoopagomycota</taxon>
        <taxon>Entomophthoromycotina</taxon>
        <taxon>Basidiobolomycetes</taxon>
        <taxon>Basidiobolales</taxon>
        <taxon>Basidiobolaceae</taxon>
        <taxon>Basidiobolus</taxon>
    </lineage>
</organism>
<dbReference type="AlphaFoldDB" id="A0A1Y1YTD4"/>
<reference evidence="2 3" key="1">
    <citation type="submission" date="2016-07" db="EMBL/GenBank/DDBJ databases">
        <title>Pervasive Adenine N6-methylation of Active Genes in Fungi.</title>
        <authorList>
            <consortium name="DOE Joint Genome Institute"/>
            <person name="Mondo S.J."/>
            <person name="Dannebaum R.O."/>
            <person name="Kuo R.C."/>
            <person name="Labutti K."/>
            <person name="Haridas S."/>
            <person name="Kuo A."/>
            <person name="Salamov A."/>
            <person name="Ahrendt S.R."/>
            <person name="Lipzen A."/>
            <person name="Sullivan W."/>
            <person name="Andreopoulos W.B."/>
            <person name="Clum A."/>
            <person name="Lindquist E."/>
            <person name="Daum C."/>
            <person name="Ramamoorthy G.K."/>
            <person name="Gryganskyi A."/>
            <person name="Culley D."/>
            <person name="Magnuson J.K."/>
            <person name="James T.Y."/>
            <person name="O'Malley M.A."/>
            <person name="Stajich J.E."/>
            <person name="Spatafora J.W."/>
            <person name="Visel A."/>
            <person name="Grigoriev I.V."/>
        </authorList>
    </citation>
    <scope>NUCLEOTIDE SEQUENCE [LARGE SCALE GENOMIC DNA]</scope>
    <source>
        <strain evidence="2 3">CBS 931.73</strain>
    </source>
</reference>
<evidence type="ECO:0000259" key="1">
    <source>
        <dbReference type="Pfam" id="PF00134"/>
    </source>
</evidence>
<dbReference type="Proteomes" id="UP000193498">
    <property type="component" value="Unassembled WGS sequence"/>
</dbReference>
<protein>
    <recommendedName>
        <fullName evidence="1">Cyclin N-terminal domain-containing protein</fullName>
    </recommendedName>
</protein>
<dbReference type="InterPro" id="IPR013922">
    <property type="entry name" value="Cyclin_PHO80-like"/>
</dbReference>
<dbReference type="STRING" id="1314790.A0A1Y1YTD4"/>
<keyword evidence="3" id="KW-1185">Reference proteome</keyword>
<dbReference type="EMBL" id="MCFE01000074">
    <property type="protein sequence ID" value="ORY01084.1"/>
    <property type="molecule type" value="Genomic_DNA"/>
</dbReference>
<comment type="caution">
    <text evidence="2">The sequence shown here is derived from an EMBL/GenBank/DDBJ whole genome shotgun (WGS) entry which is preliminary data.</text>
</comment>
<feature type="domain" description="Cyclin N-terminal" evidence="1">
    <location>
        <begin position="1"/>
        <end position="96"/>
    </location>
</feature>